<sequence length="679" mass="76319">MKTITELPHEVRTIENLYIPMRDGARLAARLWLPVDAEQLPVPAVLEYLPYRKRDSTRGRDALNHPYLAGHGYACIRVDMRGSGDSDGVIVDEYRPQEHEDAEDVIAWLAEQPWCDGNVGMMGISWGGFNSLQVAARRPPALKAIISASATEDLYVDNMHYMGGCLLADNLSEATVMFAFNSLPPDPAIVGERWRELWHERLEGSGLWLETWLEHQRRDDYWKPASVCEDYSSIQCPVMAVGGWADGYTNAIFRLLEHLEVPRKGLIGPWGHKYPHLGVPGPAIGFLQEVVRWWDHWLKGKDTGLMDEPMLRAWMQDSVSPEPSYDDRPGRWVAEDFWPSANVEPRRFALSRHGIEEGGAPDRDGSDVTLQSPLSVGMFAGKWASYAATPDLPFDQREEDGGALVYETEPLTRPMEIFGLPSASFEVSADKPVAQLAVRLSDVAPNGEATRFTYGLLNLTHRDGSEDPQPLVPGERYRVTVPLNGIAQSIPAGHRLRLSVSTSYWPLAWPAPDAAMVTFSAGSGSLTLPVREPRESDARLREFDEPAAAPELQTTVLEPGEHHWRVSRDLATNVSTLEVVNDQGAFRIDETDTVIRRATSEWYSFRWNEVNSVRGETRTVRRFERDDWKIEVVTRTVLTSTPSDFHISAQLDAYELDAGRGDPRVYSQNWQRAVPRDLV</sequence>
<dbReference type="InterPro" id="IPR000383">
    <property type="entry name" value="Xaa-Pro-like_dom"/>
</dbReference>
<accession>A0ABQ5MTL1</accession>
<dbReference type="SUPFAM" id="SSF49785">
    <property type="entry name" value="Galactose-binding domain-like"/>
    <property type="match status" value="1"/>
</dbReference>
<name>A0ABQ5MTL1_9MICC</name>
<keyword evidence="4" id="KW-1185">Reference proteome</keyword>
<dbReference type="InterPro" id="IPR008979">
    <property type="entry name" value="Galactose-bd-like_sf"/>
</dbReference>
<evidence type="ECO:0000256" key="1">
    <source>
        <dbReference type="ARBA" id="ARBA00022801"/>
    </source>
</evidence>
<evidence type="ECO:0000259" key="2">
    <source>
        <dbReference type="SMART" id="SM00939"/>
    </source>
</evidence>
<dbReference type="Gene3D" id="2.60.120.260">
    <property type="entry name" value="Galactose-binding domain-like"/>
    <property type="match status" value="1"/>
</dbReference>
<dbReference type="InterPro" id="IPR013736">
    <property type="entry name" value="Xaa-Pro_dipept_C"/>
</dbReference>
<proteinExistence type="predicted"/>
<evidence type="ECO:0000313" key="4">
    <source>
        <dbReference type="Proteomes" id="UP001209654"/>
    </source>
</evidence>
<feature type="domain" description="Xaa-Pro dipeptidyl-peptidase C-terminal" evidence="2">
    <location>
        <begin position="291"/>
        <end position="541"/>
    </location>
</feature>
<dbReference type="Gene3D" id="3.40.50.1820">
    <property type="entry name" value="alpha/beta hydrolase"/>
    <property type="match status" value="1"/>
</dbReference>
<evidence type="ECO:0000313" key="3">
    <source>
        <dbReference type="EMBL" id="GLB67289.1"/>
    </source>
</evidence>
<dbReference type="Proteomes" id="UP001209654">
    <property type="component" value="Unassembled WGS sequence"/>
</dbReference>
<dbReference type="InterPro" id="IPR005674">
    <property type="entry name" value="CocE/Ser_esterase"/>
</dbReference>
<dbReference type="PANTHER" id="PTHR43056">
    <property type="entry name" value="PEPTIDASE S9 PROLYL OLIGOPEPTIDASE"/>
    <property type="match status" value="1"/>
</dbReference>
<dbReference type="SMART" id="SM00939">
    <property type="entry name" value="PepX_C"/>
    <property type="match status" value="1"/>
</dbReference>
<organism evidence="3 4">
    <name type="scientific">Arthrobacter mangrovi</name>
    <dbReference type="NCBI Taxonomy" id="2966350"/>
    <lineage>
        <taxon>Bacteria</taxon>
        <taxon>Bacillati</taxon>
        <taxon>Actinomycetota</taxon>
        <taxon>Actinomycetes</taxon>
        <taxon>Micrococcales</taxon>
        <taxon>Micrococcaceae</taxon>
        <taxon>Arthrobacter</taxon>
    </lineage>
</organism>
<dbReference type="InterPro" id="IPR050585">
    <property type="entry name" value="Xaa-Pro_dipeptidyl-ppase/CocE"/>
</dbReference>
<dbReference type="EMBL" id="BRVS01000007">
    <property type="protein sequence ID" value="GLB67289.1"/>
    <property type="molecule type" value="Genomic_DNA"/>
</dbReference>
<dbReference type="Pfam" id="PF02129">
    <property type="entry name" value="Peptidase_S15"/>
    <property type="match status" value="1"/>
</dbReference>
<dbReference type="Pfam" id="PF08530">
    <property type="entry name" value="PepX_C"/>
    <property type="match status" value="1"/>
</dbReference>
<reference evidence="3 4" key="1">
    <citation type="journal article" date="2023" name="Int. J. Syst. Evol. Microbiol.">
        <title>Arthrobacter mangrovi sp. nov., an actinobacterium isolated from the rhizosphere of a mangrove.</title>
        <authorList>
            <person name="Hamada M."/>
            <person name="Saitou S."/>
            <person name="Enomoto N."/>
            <person name="Nanri K."/>
            <person name="Hidaka K."/>
            <person name="Miura T."/>
            <person name="Tamura T."/>
        </authorList>
    </citation>
    <scope>NUCLEOTIDE SEQUENCE [LARGE SCALE GENOMIC DNA]</scope>
    <source>
        <strain evidence="3 4">NBRC 112813</strain>
    </source>
</reference>
<dbReference type="SUPFAM" id="SSF53474">
    <property type="entry name" value="alpha/beta-Hydrolases"/>
    <property type="match status" value="1"/>
</dbReference>
<dbReference type="PANTHER" id="PTHR43056:SF10">
    <property type="entry name" value="COCE_NOND FAMILY, PUTATIVE (AFU_ORTHOLOGUE AFUA_7G00600)-RELATED"/>
    <property type="match status" value="1"/>
</dbReference>
<dbReference type="RefSeq" id="WP_264795430.1">
    <property type="nucleotide sequence ID" value="NZ_BRVS01000007.1"/>
</dbReference>
<gene>
    <name evidence="3" type="ORF">AHIS1636_17290</name>
</gene>
<protein>
    <submittedName>
        <fullName evidence="3">Peptidase S15</fullName>
    </submittedName>
</protein>
<dbReference type="NCBIfam" id="TIGR00976">
    <property type="entry name" value="CocE_NonD"/>
    <property type="match status" value="1"/>
</dbReference>
<comment type="caution">
    <text evidence="3">The sequence shown here is derived from an EMBL/GenBank/DDBJ whole genome shotgun (WGS) entry which is preliminary data.</text>
</comment>
<dbReference type="InterPro" id="IPR029058">
    <property type="entry name" value="AB_hydrolase_fold"/>
</dbReference>
<keyword evidence="1" id="KW-0378">Hydrolase</keyword>